<keyword evidence="1" id="KW-0175">Coiled coil</keyword>
<evidence type="ECO:0000256" key="2">
    <source>
        <dbReference type="SAM" id="Phobius"/>
    </source>
</evidence>
<keyword evidence="2" id="KW-1133">Transmembrane helix</keyword>
<reference evidence="4" key="1">
    <citation type="submission" date="2016-10" db="EMBL/GenBank/DDBJ databases">
        <authorList>
            <person name="Varghese N."/>
            <person name="Submissions S."/>
        </authorList>
    </citation>
    <scope>NUCLEOTIDE SEQUENCE [LARGE SCALE GENOMIC DNA]</scope>
    <source>
        <strain evidence="4">CGMCC 1.10118</strain>
    </source>
</reference>
<evidence type="ECO:0000313" key="3">
    <source>
        <dbReference type="EMBL" id="SDY08310.1"/>
    </source>
</evidence>
<keyword evidence="2" id="KW-0812">Transmembrane</keyword>
<sequence>MDPGTAFVLLLFGLVTVPIFLGVVAFLNRDTDGQQPERRDEELAQRIRTVTRRLDDLERQVADLEQQVDAVAQRVEDLDTERT</sequence>
<name>A0A1H3GZ10_9EURY</name>
<accession>A0A1H3GZ10</accession>
<dbReference type="RefSeq" id="WP_089767164.1">
    <property type="nucleotide sequence ID" value="NZ_FNPB01000006.1"/>
</dbReference>
<feature type="transmembrane region" description="Helical" evidence="2">
    <location>
        <begin position="6"/>
        <end position="28"/>
    </location>
</feature>
<organism evidence="3 4">
    <name type="scientific">Halobellus clavatus</name>
    <dbReference type="NCBI Taxonomy" id="660517"/>
    <lineage>
        <taxon>Archaea</taxon>
        <taxon>Methanobacteriati</taxon>
        <taxon>Methanobacteriota</taxon>
        <taxon>Stenosarchaea group</taxon>
        <taxon>Halobacteria</taxon>
        <taxon>Halobacteriales</taxon>
        <taxon>Haloferacaceae</taxon>
        <taxon>Halobellus</taxon>
    </lineage>
</organism>
<dbReference type="AlphaFoldDB" id="A0A1H3GZ10"/>
<protein>
    <submittedName>
        <fullName evidence="3">Uncharacterized protein</fullName>
    </submittedName>
</protein>
<dbReference type="Gene3D" id="1.20.1270.70">
    <property type="entry name" value="Designed single chain three-helix bundle"/>
    <property type="match status" value="1"/>
</dbReference>
<feature type="coiled-coil region" evidence="1">
    <location>
        <begin position="40"/>
        <end position="81"/>
    </location>
</feature>
<gene>
    <name evidence="3" type="ORF">SAMN04487946_10653</name>
</gene>
<dbReference type="EMBL" id="FNPB01000006">
    <property type="protein sequence ID" value="SDY08310.1"/>
    <property type="molecule type" value="Genomic_DNA"/>
</dbReference>
<dbReference type="Proteomes" id="UP000199170">
    <property type="component" value="Unassembled WGS sequence"/>
</dbReference>
<proteinExistence type="predicted"/>
<keyword evidence="2" id="KW-0472">Membrane</keyword>
<evidence type="ECO:0000313" key="4">
    <source>
        <dbReference type="Proteomes" id="UP000199170"/>
    </source>
</evidence>
<evidence type="ECO:0000256" key="1">
    <source>
        <dbReference type="SAM" id="Coils"/>
    </source>
</evidence>
<keyword evidence="4" id="KW-1185">Reference proteome</keyword>